<sequence length="65" mass="7342">KIERIMSLLSAEGVEIHSRYDGMVISFDGNSFVMKDDGSRELVLSFPPYAEPYLIQTVEHHISGE</sequence>
<protein>
    <submittedName>
        <fullName evidence="1">Uncharacterized protein</fullName>
    </submittedName>
</protein>
<proteinExistence type="predicted"/>
<evidence type="ECO:0000313" key="1">
    <source>
        <dbReference type="EMBL" id="GAG00005.1"/>
    </source>
</evidence>
<organism evidence="1">
    <name type="scientific">marine sediment metagenome</name>
    <dbReference type="NCBI Taxonomy" id="412755"/>
    <lineage>
        <taxon>unclassified sequences</taxon>
        <taxon>metagenomes</taxon>
        <taxon>ecological metagenomes</taxon>
    </lineage>
</organism>
<comment type="caution">
    <text evidence="1">The sequence shown here is derived from an EMBL/GenBank/DDBJ whole genome shotgun (WGS) entry which is preliminary data.</text>
</comment>
<gene>
    <name evidence="1" type="ORF">S01H1_41451</name>
</gene>
<name>X0U3A6_9ZZZZ</name>
<dbReference type="AlphaFoldDB" id="X0U3A6"/>
<feature type="non-terminal residue" evidence="1">
    <location>
        <position position="1"/>
    </location>
</feature>
<accession>X0U3A6</accession>
<dbReference type="EMBL" id="BARS01026295">
    <property type="protein sequence ID" value="GAG00005.1"/>
    <property type="molecule type" value="Genomic_DNA"/>
</dbReference>
<reference evidence="1" key="1">
    <citation type="journal article" date="2014" name="Front. Microbiol.">
        <title>High frequency of phylogenetically diverse reductive dehalogenase-homologous genes in deep subseafloor sedimentary metagenomes.</title>
        <authorList>
            <person name="Kawai M."/>
            <person name="Futagami T."/>
            <person name="Toyoda A."/>
            <person name="Takaki Y."/>
            <person name="Nishi S."/>
            <person name="Hori S."/>
            <person name="Arai W."/>
            <person name="Tsubouchi T."/>
            <person name="Morono Y."/>
            <person name="Uchiyama I."/>
            <person name="Ito T."/>
            <person name="Fujiyama A."/>
            <person name="Inagaki F."/>
            <person name="Takami H."/>
        </authorList>
    </citation>
    <scope>NUCLEOTIDE SEQUENCE</scope>
    <source>
        <strain evidence="1">Expedition CK06-06</strain>
    </source>
</reference>